<dbReference type="PANTHER" id="PTHR31862">
    <property type="entry name" value="UPF0261 DOMAIN PROTEIN (AFU_ORTHOLOGUE AFUA_1G10120)"/>
    <property type="match status" value="1"/>
</dbReference>
<evidence type="ECO:0000259" key="1">
    <source>
        <dbReference type="Pfam" id="PF09370"/>
    </source>
</evidence>
<protein>
    <recommendedName>
        <fullName evidence="1">TIM-barrel domain-containing protein</fullName>
    </recommendedName>
</protein>
<dbReference type="OrthoDB" id="9805644at2"/>
<dbReference type="Gene3D" id="3.20.20.70">
    <property type="entry name" value="Aldolase class I"/>
    <property type="match status" value="1"/>
</dbReference>
<dbReference type="EMBL" id="JQBZ01000016">
    <property type="protein sequence ID" value="KRN89354.1"/>
    <property type="molecule type" value="Genomic_DNA"/>
</dbReference>
<sequence>MELNSIQATELLAKLHKKSQNQENVLSAGVGTAITAKTCEVSDADFLVVYNSGSYRRSNTGGFADLLSYGDANLQVLAAGKEVLPIVPDVPVLAGVCGTDPYKVMEQHLQEVKKQGFIGVQNYPTVGIIDGTFRRTLESTGMGYDLEVKMIRKAHEQGLLTVPYVFDSDQAQKMVHAGADIIVVHFGLKSQLAIGTQQAQIRQTCLMELRKIIKVVHKIKPQTLILCHGGTVLNEQDLVYLKEKTPELAGFFTTFADESLAHQKDIEKELEMLH</sequence>
<dbReference type="PANTHER" id="PTHR31862:SF1">
    <property type="entry name" value="UPF0261 DOMAIN PROTEIN (AFU_ORTHOLOGUE AFUA_1G10120)"/>
    <property type="match status" value="1"/>
</dbReference>
<keyword evidence="3" id="KW-1185">Reference proteome</keyword>
<dbReference type="PATRIC" id="fig|1122146.4.peg.73"/>
<evidence type="ECO:0000313" key="2">
    <source>
        <dbReference type="EMBL" id="KRN89354.1"/>
    </source>
</evidence>
<dbReference type="SUPFAM" id="SSF51621">
    <property type="entry name" value="Phosphoenolpyruvate/pyruvate domain"/>
    <property type="match status" value="1"/>
</dbReference>
<organism evidence="2 3">
    <name type="scientific">Ligilactobacillus ceti DSM 22408</name>
    <dbReference type="NCBI Taxonomy" id="1122146"/>
    <lineage>
        <taxon>Bacteria</taxon>
        <taxon>Bacillati</taxon>
        <taxon>Bacillota</taxon>
        <taxon>Bacilli</taxon>
        <taxon>Lactobacillales</taxon>
        <taxon>Lactobacillaceae</taxon>
        <taxon>Ligilactobacillus</taxon>
    </lineage>
</organism>
<dbReference type="AlphaFoldDB" id="A0A0R2KRY7"/>
<reference evidence="2 3" key="1">
    <citation type="journal article" date="2015" name="Genome Announc.">
        <title>Expanding the biotechnology potential of lactobacilli through comparative genomics of 213 strains and associated genera.</title>
        <authorList>
            <person name="Sun Z."/>
            <person name="Harris H.M."/>
            <person name="McCann A."/>
            <person name="Guo C."/>
            <person name="Argimon S."/>
            <person name="Zhang W."/>
            <person name="Yang X."/>
            <person name="Jeffery I.B."/>
            <person name="Cooney J.C."/>
            <person name="Kagawa T.F."/>
            <person name="Liu W."/>
            <person name="Song Y."/>
            <person name="Salvetti E."/>
            <person name="Wrobel A."/>
            <person name="Rasinkangas P."/>
            <person name="Parkhill J."/>
            <person name="Rea M.C."/>
            <person name="O'Sullivan O."/>
            <person name="Ritari J."/>
            <person name="Douillard F.P."/>
            <person name="Paul Ross R."/>
            <person name="Yang R."/>
            <person name="Briner A.E."/>
            <person name="Felis G.E."/>
            <person name="de Vos W.M."/>
            <person name="Barrangou R."/>
            <person name="Klaenhammer T.R."/>
            <person name="Caufield P.W."/>
            <person name="Cui Y."/>
            <person name="Zhang H."/>
            <person name="O'Toole P.W."/>
        </authorList>
    </citation>
    <scope>NUCLEOTIDE SEQUENCE [LARGE SCALE GENOMIC DNA]</scope>
    <source>
        <strain evidence="2 3">DSM 22408</strain>
    </source>
</reference>
<gene>
    <name evidence="2" type="ORF">IV53_GL000071</name>
</gene>
<dbReference type="InterPro" id="IPR009215">
    <property type="entry name" value="TIM-br_IGPS-like"/>
</dbReference>
<name>A0A0R2KRY7_9LACO</name>
<evidence type="ECO:0000313" key="3">
    <source>
        <dbReference type="Proteomes" id="UP000051500"/>
    </source>
</evidence>
<dbReference type="Proteomes" id="UP000051500">
    <property type="component" value="Unassembled WGS sequence"/>
</dbReference>
<dbReference type="GO" id="GO:0003824">
    <property type="term" value="F:catalytic activity"/>
    <property type="evidence" value="ECO:0007669"/>
    <property type="project" value="InterPro"/>
</dbReference>
<accession>A0A0R2KRY7</accession>
<dbReference type="InterPro" id="IPR015813">
    <property type="entry name" value="Pyrv/PenolPyrv_kinase-like_dom"/>
</dbReference>
<dbReference type="InterPro" id="IPR051353">
    <property type="entry name" value="Tobamovirus_resist_UPF0261"/>
</dbReference>
<proteinExistence type="predicted"/>
<dbReference type="InterPro" id="IPR013785">
    <property type="entry name" value="Aldolase_TIM"/>
</dbReference>
<dbReference type="Pfam" id="PF09370">
    <property type="entry name" value="PEP_hydrolase"/>
    <property type="match status" value="1"/>
</dbReference>
<feature type="domain" description="TIM-barrel" evidence="1">
    <location>
        <begin position="11"/>
        <end position="270"/>
    </location>
</feature>
<dbReference type="PIRSF" id="PIRSF034452">
    <property type="entry name" value="TIM-br_sig_trnsd"/>
    <property type="match status" value="1"/>
</dbReference>
<comment type="caution">
    <text evidence="2">The sequence shown here is derived from an EMBL/GenBank/DDBJ whole genome shotgun (WGS) entry which is preliminary data.</text>
</comment>
<dbReference type="RefSeq" id="WP_035463441.1">
    <property type="nucleotide sequence ID" value="NZ_AUHP01000012.1"/>
</dbReference>
<dbReference type="eggNOG" id="COG5564">
    <property type="taxonomic scope" value="Bacteria"/>
</dbReference>
<dbReference type="STRING" id="1122146.IV53_GL000071"/>